<dbReference type="CDD" id="cd00078">
    <property type="entry name" value="HECTc"/>
    <property type="match status" value="1"/>
</dbReference>
<dbReference type="HOGENOM" id="CLU_002173_5_1_1"/>
<comment type="catalytic activity">
    <reaction evidence="1">
        <text>S-ubiquitinyl-[E2 ubiquitin-conjugating enzyme]-L-cysteine + [acceptor protein]-L-lysine = [E2 ubiquitin-conjugating enzyme]-L-cysteine + N(6)-ubiquitinyl-[acceptor protein]-L-lysine.</text>
        <dbReference type="EC" id="2.3.2.26"/>
    </reaction>
</comment>
<dbReference type="EC" id="2.3.2.26" evidence="2"/>
<evidence type="ECO:0000256" key="1">
    <source>
        <dbReference type="ARBA" id="ARBA00000885"/>
    </source>
</evidence>
<organism evidence="8 9">
    <name type="scientific">Endocarpon pusillum (strain Z07020 / HMAS-L-300199)</name>
    <name type="common">Lichen-forming fungus</name>
    <dbReference type="NCBI Taxonomy" id="1263415"/>
    <lineage>
        <taxon>Eukaryota</taxon>
        <taxon>Fungi</taxon>
        <taxon>Dikarya</taxon>
        <taxon>Ascomycota</taxon>
        <taxon>Pezizomycotina</taxon>
        <taxon>Eurotiomycetes</taxon>
        <taxon>Chaetothyriomycetidae</taxon>
        <taxon>Verrucariales</taxon>
        <taxon>Verrucariaceae</taxon>
        <taxon>Endocarpon</taxon>
    </lineage>
</organism>
<dbReference type="SMART" id="SM00119">
    <property type="entry name" value="HECTc"/>
    <property type="match status" value="1"/>
</dbReference>
<protein>
    <recommendedName>
        <fullName evidence="2">HECT-type E3 ubiquitin transferase</fullName>
        <ecNumber evidence="2">2.3.2.26</ecNumber>
    </recommendedName>
</protein>
<keyword evidence="3" id="KW-0808">Transferase</keyword>
<dbReference type="InterPro" id="IPR035983">
    <property type="entry name" value="Hect_E3_ubiquitin_ligase"/>
</dbReference>
<feature type="region of interest" description="Disordered" evidence="6">
    <location>
        <begin position="397"/>
        <end position="426"/>
    </location>
</feature>
<dbReference type="Gene3D" id="3.30.2160.10">
    <property type="entry name" value="Hect, E3 ligase catalytic domain"/>
    <property type="match status" value="1"/>
</dbReference>
<feature type="region of interest" description="Disordered" evidence="6">
    <location>
        <begin position="350"/>
        <end position="373"/>
    </location>
</feature>
<evidence type="ECO:0000313" key="9">
    <source>
        <dbReference type="Proteomes" id="UP000019373"/>
    </source>
</evidence>
<dbReference type="RefSeq" id="XP_007804050.1">
    <property type="nucleotide sequence ID" value="XM_007805859.1"/>
</dbReference>
<dbReference type="AlphaFoldDB" id="U1GDY2"/>
<evidence type="ECO:0000256" key="6">
    <source>
        <dbReference type="SAM" id="MobiDB-lite"/>
    </source>
</evidence>
<proteinExistence type="predicted"/>
<accession>U1GDY2</accession>
<feature type="compositionally biased region" description="Polar residues" evidence="6">
    <location>
        <begin position="630"/>
        <end position="639"/>
    </location>
</feature>
<dbReference type="eggNOG" id="KOG0941">
    <property type="taxonomic scope" value="Eukaryota"/>
</dbReference>
<evidence type="ECO:0000259" key="7">
    <source>
        <dbReference type="PROSITE" id="PS50237"/>
    </source>
</evidence>
<keyword evidence="4 5" id="KW-0833">Ubl conjugation pathway</keyword>
<dbReference type="SUPFAM" id="SSF56204">
    <property type="entry name" value="Hect, E3 ligase catalytic domain"/>
    <property type="match status" value="1"/>
</dbReference>
<name>U1GDY2_ENDPU</name>
<dbReference type="Gene3D" id="3.30.2410.10">
    <property type="entry name" value="Hect, E3 ligase catalytic domain"/>
    <property type="match status" value="1"/>
</dbReference>
<evidence type="ECO:0000256" key="5">
    <source>
        <dbReference type="PROSITE-ProRule" id="PRU00104"/>
    </source>
</evidence>
<feature type="compositionally biased region" description="Polar residues" evidence="6">
    <location>
        <begin position="233"/>
        <end position="254"/>
    </location>
</feature>
<dbReference type="FunFam" id="3.30.2160.10:FF:000004">
    <property type="entry name" value="probable E3 ubiquitin-protein ligase HERC4 isoform X1"/>
    <property type="match status" value="1"/>
</dbReference>
<feature type="compositionally biased region" description="Basic and acidic residues" evidence="6">
    <location>
        <begin position="411"/>
        <end position="420"/>
    </location>
</feature>
<sequence>MPPWPPRQHAHTSTTFNGTTPNASSSRINTNRPLPPLPPTAVELDLPTHYPSRRAEPEATSARHGRSFSHPFPSFFGGGSKRSQKRNLKSKVNIDSTDDDEPFDDGRSKNSAIVPSRNSSVNASSEPMTGKCMACDSAVKWPRDLKVFRCTICLTVNDLEPYQETNSQPLETNQTNTHAQFAVPRKPVPLSLERTRAIIEHSLRVYLSARSEGATTQTEDGLEAGSRPILEPRSQSSDNQSRPRLNRRNPSGSGMSPKGLTLEGSKLMNSTEPARVEAPTSPSSHLAVPAGNNTNVEVSDLSDQDGNSKPRSVRDFIFRPVEDYVASCFAGCATLNKSFLTVRPEFQRAASEGQSTRTEPNKSHLSPPGGDSVLSEVEVDAKTLLLGDIAENSSWWTGDRPSRGYSTQNLARERSPDSRRGAVSQKTPHINWTEVSSWYRSVLNAGVSWQDSWNGLQARSSSRAAAAAAAGAADVDAKAATSLAAEIENDLLESRNHLQRVLLKATENLLKRPRRPLRHAEDCRFLFIILANPLLLASDPSSAARGSNVHSMARRAGPGQHSGIIKRVLGLMAHLPNEVHQCFVAWFSRLPEGQFERIVDLVGGFVTYRLSRPAQKREVVSPTDGLVPSFSDSGTQHASQLHAALGGRRSASSKPTNSSGKPQLANYGDDWQTRAAARVMALLFAANGGHSLRKREALPDELRSPSVGLTAKHKAHAHGQLIPISSFYNTMLDYADLAADFENWESNRGRFSFCQYPFFLSIYAKIHLMEMEARRQMEIKAREAFFDSILSNRAVSQFLVLKVRRDCLVEDSLRRISEVVGSGQGDIKKGLRIDFIGEEGVDAGGLRKEWFLLLIREVFDEAHGLFVYDEDSRFCYFNPHCFESSEQYFLVGVVTGLAIYNSTILDIAFPPFVFKKLLASTPVTTNVTPSTPRLAHGSSLEDLAELHPRLARGLSQLLEYTGDVQQTFCRDFVVEEDRYGESVQVPLLPGGEKVPVTNSNCREYVELYIHYLLDISVSRQYEPFKRGFFTVCGGNALSLFRPEEIELLIRGSDEPLDIHSLRAVAVYDGWPQGRTPDQEPQAQWFWEAFESANPANQRKLLAFITGSDRIPAMGATNLVIKIQLLETTKRSGIIDTERFPTARTCFNTLVLHPYRSKAQLEKKLWMAVSESEGFGLK</sequence>
<dbReference type="PROSITE" id="PS50237">
    <property type="entry name" value="HECT"/>
    <property type="match status" value="1"/>
</dbReference>
<evidence type="ECO:0000256" key="3">
    <source>
        <dbReference type="ARBA" id="ARBA00022679"/>
    </source>
</evidence>
<dbReference type="Gene3D" id="3.90.1750.10">
    <property type="entry name" value="Hect, E3 ligase catalytic domains"/>
    <property type="match status" value="1"/>
</dbReference>
<dbReference type="EMBL" id="KE721344">
    <property type="protein sequence ID" value="ERF70288.1"/>
    <property type="molecule type" value="Genomic_DNA"/>
</dbReference>
<dbReference type="InterPro" id="IPR044611">
    <property type="entry name" value="E3A/B/C-like"/>
</dbReference>
<dbReference type="Pfam" id="PF00632">
    <property type="entry name" value="HECT"/>
    <property type="match status" value="1"/>
</dbReference>
<dbReference type="PANTHER" id="PTHR45700">
    <property type="entry name" value="UBIQUITIN-PROTEIN LIGASE E3C"/>
    <property type="match status" value="1"/>
</dbReference>
<reference evidence="9" key="1">
    <citation type="journal article" date="2014" name="BMC Genomics">
        <title>Genome characteristics reveal the impact of lichenization on lichen-forming fungus Endocarpon pusillum Hedwig (Verrucariales, Ascomycota).</title>
        <authorList>
            <person name="Wang Y.-Y."/>
            <person name="Liu B."/>
            <person name="Zhang X.-Y."/>
            <person name="Zhou Q.-M."/>
            <person name="Zhang T."/>
            <person name="Li H."/>
            <person name="Yu Y.-F."/>
            <person name="Zhang X.-L."/>
            <person name="Hao X.-Y."/>
            <person name="Wang M."/>
            <person name="Wang L."/>
            <person name="Wei J.-C."/>
        </authorList>
    </citation>
    <scope>NUCLEOTIDE SEQUENCE [LARGE SCALE GENOMIC DNA]</scope>
    <source>
        <strain evidence="9">Z07020 / HMAS-L-300199</strain>
    </source>
</reference>
<feature type="compositionally biased region" description="Polar residues" evidence="6">
    <location>
        <begin position="11"/>
        <end position="32"/>
    </location>
</feature>
<feature type="region of interest" description="Disordered" evidence="6">
    <location>
        <begin position="617"/>
        <end position="667"/>
    </location>
</feature>
<dbReference type="PANTHER" id="PTHR45700:SF9">
    <property type="entry name" value="HECT-TYPE E3 UBIQUITIN TRANSFERASE"/>
    <property type="match status" value="1"/>
</dbReference>
<feature type="domain" description="HECT" evidence="7">
    <location>
        <begin position="823"/>
        <end position="1177"/>
    </location>
</feature>
<dbReference type="GO" id="GO:0000209">
    <property type="term" value="P:protein polyubiquitination"/>
    <property type="evidence" value="ECO:0007669"/>
    <property type="project" value="InterPro"/>
</dbReference>
<feature type="compositionally biased region" description="Polar residues" evidence="6">
    <location>
        <begin position="109"/>
        <end position="127"/>
    </location>
</feature>
<dbReference type="GO" id="GO:0061630">
    <property type="term" value="F:ubiquitin protein ligase activity"/>
    <property type="evidence" value="ECO:0007669"/>
    <property type="project" value="UniProtKB-EC"/>
</dbReference>
<dbReference type="OMA" id="AENSSWW"/>
<evidence type="ECO:0000256" key="4">
    <source>
        <dbReference type="ARBA" id="ARBA00022786"/>
    </source>
</evidence>
<evidence type="ECO:0000256" key="2">
    <source>
        <dbReference type="ARBA" id="ARBA00012485"/>
    </source>
</evidence>
<keyword evidence="9" id="KW-1185">Reference proteome</keyword>
<dbReference type="Proteomes" id="UP000019373">
    <property type="component" value="Unassembled WGS sequence"/>
</dbReference>
<feature type="region of interest" description="Disordered" evidence="6">
    <location>
        <begin position="1"/>
        <end position="129"/>
    </location>
</feature>
<feature type="active site" description="Glycyl thioester intermediate" evidence="5">
    <location>
        <position position="1145"/>
    </location>
</feature>
<dbReference type="OrthoDB" id="8068875at2759"/>
<feature type="region of interest" description="Disordered" evidence="6">
    <location>
        <begin position="210"/>
        <end position="311"/>
    </location>
</feature>
<dbReference type="GeneID" id="19241272"/>
<feature type="compositionally biased region" description="Polar residues" evidence="6">
    <location>
        <begin position="650"/>
        <end position="661"/>
    </location>
</feature>
<evidence type="ECO:0000313" key="8">
    <source>
        <dbReference type="EMBL" id="ERF70288.1"/>
    </source>
</evidence>
<gene>
    <name evidence="8" type="ORF">EPUS_06329</name>
</gene>
<dbReference type="InterPro" id="IPR000569">
    <property type="entry name" value="HECT_dom"/>
</dbReference>